<feature type="signal peptide" evidence="1">
    <location>
        <begin position="1"/>
        <end position="17"/>
    </location>
</feature>
<organism evidence="2">
    <name type="scientific">Solibacter usitatus (strain Ellin6076)</name>
    <dbReference type="NCBI Taxonomy" id="234267"/>
    <lineage>
        <taxon>Bacteria</taxon>
        <taxon>Pseudomonadati</taxon>
        <taxon>Acidobacteriota</taxon>
        <taxon>Terriglobia</taxon>
        <taxon>Bryobacterales</taxon>
        <taxon>Solibacteraceae</taxon>
        <taxon>Candidatus Solibacter</taxon>
    </lineage>
</organism>
<dbReference type="STRING" id="234267.Acid_4682"/>
<feature type="chain" id="PRO_5004162848" description="DUF1800 domain-containing protein" evidence="1">
    <location>
        <begin position="18"/>
        <end position="642"/>
    </location>
</feature>
<gene>
    <name evidence="2" type="ordered locus">Acid_4682</name>
</gene>
<evidence type="ECO:0008006" key="3">
    <source>
        <dbReference type="Google" id="ProtNLM"/>
    </source>
</evidence>
<dbReference type="HOGENOM" id="CLU_026001_0_1_0"/>
<evidence type="ECO:0000256" key="1">
    <source>
        <dbReference type="SAM" id="SignalP"/>
    </source>
</evidence>
<proteinExistence type="predicted"/>
<dbReference type="InterPro" id="IPR014917">
    <property type="entry name" value="DUF1800"/>
</dbReference>
<sequence precursor="true">MKRLLLAAVMMAAANHAAERFDAKLDSEQKMLQALDRLTFGARPGDLEEVRRLGVEKWIELQLHPVRIAENPALEGRLKPLATIRMEPAEVITKFFPQFPPGFARANRVSLNELLPPDQFRKVLSGTAEERRAAIMALEPEKRMKVLAQVPPNVVDGLPDLQKEQVAARQLQQEEARMEMRKLRPPLNELLEPNQVQIALHGPEEQRAALFASLDSDKRQKLAAALPMEALANQPELRRLGVMTRTPQQVVIGDLREAKLFRAIYSNRQLEEVLADFWFNHFNVFEGKDRERSMLASYERDAIRPHVLGKFKDLLLATARHPAMLYYLDNWQSMSGDLFEIGPFAPGPFGPPQPFGRQAHGLNENYGRELLELHTMGVNGGYTQQDVIAVARCFTGWTIRQPNKSPEFAFAVFMHDGGEKTVLGHKIAAGGGEQDGLQVIDILAHHPSTAHFISMKLARRFVADDPPAALVERMARTFAKTDGDLRAVMETMFTSREFFSEGARQAKVKSPLEMVVSAARSLDLKPTDTFTLVQKVADMGEPLYSKESPNGYKDTGELWLNTASVMARIEFAAALAKGQIPGAPVDSARFAGKTAAAISHELLNREPSKQTLTAIEQGLQGRQPSAEVIAGLVISSPEFQRR</sequence>
<dbReference type="OrthoDB" id="9772295at2"/>
<dbReference type="AlphaFoldDB" id="Q01XH4"/>
<evidence type="ECO:0000313" key="2">
    <source>
        <dbReference type="EMBL" id="ABJ85641.1"/>
    </source>
</evidence>
<dbReference type="KEGG" id="sus:Acid_4682"/>
<accession>Q01XH4</accession>
<dbReference type="eggNOG" id="COG5267">
    <property type="taxonomic scope" value="Bacteria"/>
</dbReference>
<dbReference type="Pfam" id="PF08811">
    <property type="entry name" value="DUF1800"/>
    <property type="match status" value="1"/>
</dbReference>
<protein>
    <recommendedName>
        <fullName evidence="3">DUF1800 domain-containing protein</fullName>
    </recommendedName>
</protein>
<reference evidence="2" key="1">
    <citation type="submission" date="2006-10" db="EMBL/GenBank/DDBJ databases">
        <title>Complete sequence of Solibacter usitatus Ellin6076.</title>
        <authorList>
            <consortium name="US DOE Joint Genome Institute"/>
            <person name="Copeland A."/>
            <person name="Lucas S."/>
            <person name="Lapidus A."/>
            <person name="Barry K."/>
            <person name="Detter J.C."/>
            <person name="Glavina del Rio T."/>
            <person name="Hammon N."/>
            <person name="Israni S."/>
            <person name="Dalin E."/>
            <person name="Tice H."/>
            <person name="Pitluck S."/>
            <person name="Thompson L.S."/>
            <person name="Brettin T."/>
            <person name="Bruce D."/>
            <person name="Han C."/>
            <person name="Tapia R."/>
            <person name="Gilna P."/>
            <person name="Schmutz J."/>
            <person name="Larimer F."/>
            <person name="Land M."/>
            <person name="Hauser L."/>
            <person name="Kyrpides N."/>
            <person name="Mikhailova N."/>
            <person name="Janssen P.H."/>
            <person name="Kuske C.R."/>
            <person name="Richardson P."/>
        </authorList>
    </citation>
    <scope>NUCLEOTIDE SEQUENCE</scope>
    <source>
        <strain evidence="2">Ellin6076</strain>
    </source>
</reference>
<dbReference type="EMBL" id="CP000473">
    <property type="protein sequence ID" value="ABJ85641.1"/>
    <property type="molecule type" value="Genomic_DNA"/>
</dbReference>
<keyword evidence="1" id="KW-0732">Signal</keyword>
<name>Q01XH4_SOLUE</name>
<dbReference type="InParanoid" id="Q01XH4"/>